<dbReference type="OrthoDB" id="429626at2759"/>
<evidence type="ECO:0000256" key="1">
    <source>
        <dbReference type="ARBA" id="ARBA00005046"/>
    </source>
</evidence>
<feature type="domain" description="Molybdopterin cofactor biosynthesis C (MoaC)" evidence="4">
    <location>
        <begin position="40"/>
        <end position="150"/>
    </location>
</feature>
<keyword evidence="6" id="KW-1185">Reference proteome</keyword>
<dbReference type="InterPro" id="IPR036522">
    <property type="entry name" value="MoaC_sf"/>
</dbReference>
<proteinExistence type="predicted"/>
<comment type="pathway">
    <text evidence="1">Cofactor biosynthesis; molybdopterin biosynthesis.</text>
</comment>
<dbReference type="InterPro" id="IPR050105">
    <property type="entry name" value="MoCo_biosynth_MoaA/MoaC"/>
</dbReference>
<feature type="compositionally biased region" description="Polar residues" evidence="3">
    <location>
        <begin position="10"/>
        <end position="21"/>
    </location>
</feature>
<keyword evidence="2" id="KW-0501">Molybdenum cofactor biosynthesis</keyword>
<evidence type="ECO:0000259" key="4">
    <source>
        <dbReference type="Pfam" id="PF01967"/>
    </source>
</evidence>
<dbReference type="Pfam" id="PF01967">
    <property type="entry name" value="MoaC"/>
    <property type="match status" value="1"/>
</dbReference>
<evidence type="ECO:0000256" key="3">
    <source>
        <dbReference type="SAM" id="MobiDB-lite"/>
    </source>
</evidence>
<reference evidence="5 6" key="1">
    <citation type="submission" date="2019-11" db="EMBL/GenBank/DDBJ databases">
        <title>Whole genome sequence of Oryza granulata.</title>
        <authorList>
            <person name="Li W."/>
        </authorList>
    </citation>
    <scope>NUCLEOTIDE SEQUENCE [LARGE SCALE GENOMIC DNA]</scope>
    <source>
        <strain evidence="6">cv. Menghai</strain>
        <tissue evidence="5">Leaf</tissue>
    </source>
</reference>
<dbReference type="AlphaFoldDB" id="A0A6G1EXQ8"/>
<dbReference type="PANTHER" id="PTHR22960">
    <property type="entry name" value="MOLYBDOPTERIN COFACTOR SYNTHESIS PROTEIN A"/>
    <property type="match status" value="1"/>
</dbReference>
<accession>A0A6G1EXQ8</accession>
<evidence type="ECO:0000256" key="2">
    <source>
        <dbReference type="ARBA" id="ARBA00023150"/>
    </source>
</evidence>
<gene>
    <name evidence="5" type="ORF">E2562_021439</name>
</gene>
<sequence length="151" mass="15473">MAGDALLLGSTPQQPARPTNGSGDGQPVLTHVDSSGQAKMVDVSSKNDSTRVAVATCRVLLGQKAFDLVASNQIAKGDVLTVAKIDGITGAKQTSSLIPLCHNLNLSHVRVDLTLNEEDSSVMIEGEASTSGKTGVEMEAMTAVAIAGLSL</sequence>
<dbReference type="Proteomes" id="UP000479710">
    <property type="component" value="Unassembled WGS sequence"/>
</dbReference>
<dbReference type="InterPro" id="IPR002820">
    <property type="entry name" value="Mopterin_CF_biosynth-C_dom"/>
</dbReference>
<organism evidence="5 6">
    <name type="scientific">Oryza meyeriana var. granulata</name>
    <dbReference type="NCBI Taxonomy" id="110450"/>
    <lineage>
        <taxon>Eukaryota</taxon>
        <taxon>Viridiplantae</taxon>
        <taxon>Streptophyta</taxon>
        <taxon>Embryophyta</taxon>
        <taxon>Tracheophyta</taxon>
        <taxon>Spermatophyta</taxon>
        <taxon>Magnoliopsida</taxon>
        <taxon>Liliopsida</taxon>
        <taxon>Poales</taxon>
        <taxon>Poaceae</taxon>
        <taxon>BOP clade</taxon>
        <taxon>Oryzoideae</taxon>
        <taxon>Oryzeae</taxon>
        <taxon>Oryzinae</taxon>
        <taxon>Oryza</taxon>
        <taxon>Oryza meyeriana</taxon>
    </lineage>
</organism>
<dbReference type="EMBL" id="SPHZ02000002">
    <property type="protein sequence ID" value="KAF0929426.1"/>
    <property type="molecule type" value="Genomic_DNA"/>
</dbReference>
<protein>
    <recommendedName>
        <fullName evidence="4">Molybdopterin cofactor biosynthesis C (MoaC) domain-containing protein</fullName>
    </recommendedName>
</protein>
<dbReference type="Gene3D" id="3.30.70.640">
    <property type="entry name" value="Molybdopterin cofactor biosynthesis C (MoaC) domain"/>
    <property type="match status" value="1"/>
</dbReference>
<dbReference type="UniPathway" id="UPA00344"/>
<dbReference type="GO" id="GO:0006777">
    <property type="term" value="P:Mo-molybdopterin cofactor biosynthetic process"/>
    <property type="evidence" value="ECO:0007669"/>
    <property type="project" value="UniProtKB-KW"/>
</dbReference>
<dbReference type="SUPFAM" id="SSF55040">
    <property type="entry name" value="Molybdenum cofactor biosynthesis protein C, MoaC"/>
    <property type="match status" value="1"/>
</dbReference>
<comment type="caution">
    <text evidence="5">The sequence shown here is derived from an EMBL/GenBank/DDBJ whole genome shotgun (WGS) entry which is preliminary data.</text>
</comment>
<evidence type="ECO:0000313" key="6">
    <source>
        <dbReference type="Proteomes" id="UP000479710"/>
    </source>
</evidence>
<evidence type="ECO:0000313" key="5">
    <source>
        <dbReference type="EMBL" id="KAF0929426.1"/>
    </source>
</evidence>
<feature type="region of interest" description="Disordered" evidence="3">
    <location>
        <begin position="1"/>
        <end position="30"/>
    </location>
</feature>
<name>A0A6G1EXQ8_9ORYZ</name>